<protein>
    <submittedName>
        <fullName evidence="1">Uncharacterized protein</fullName>
    </submittedName>
</protein>
<accession>A0A8C2N2E6</accession>
<proteinExistence type="predicted"/>
<organism evidence="1 2">
    <name type="scientific">Cricetulus griseus</name>
    <name type="common">Chinese hamster</name>
    <name type="synonym">Cricetulus barabensis griseus</name>
    <dbReference type="NCBI Taxonomy" id="10029"/>
    <lineage>
        <taxon>Eukaryota</taxon>
        <taxon>Metazoa</taxon>
        <taxon>Chordata</taxon>
        <taxon>Craniata</taxon>
        <taxon>Vertebrata</taxon>
        <taxon>Euteleostomi</taxon>
        <taxon>Mammalia</taxon>
        <taxon>Eutheria</taxon>
        <taxon>Euarchontoglires</taxon>
        <taxon>Glires</taxon>
        <taxon>Rodentia</taxon>
        <taxon>Myomorpha</taxon>
        <taxon>Muroidea</taxon>
        <taxon>Cricetidae</taxon>
        <taxon>Cricetinae</taxon>
        <taxon>Cricetulus</taxon>
    </lineage>
</organism>
<dbReference type="AlphaFoldDB" id="A0A8C2N2E6"/>
<dbReference type="Ensembl" id="ENSCGRT00001030926.1">
    <property type="protein sequence ID" value="ENSCGRP00001026680.1"/>
    <property type="gene ID" value="ENSCGRG00001023929.1"/>
</dbReference>
<reference evidence="1" key="1">
    <citation type="submission" date="2025-08" db="UniProtKB">
        <authorList>
            <consortium name="Ensembl"/>
        </authorList>
    </citation>
    <scope>IDENTIFICATION</scope>
</reference>
<sequence>FSFFSRCFLLRFRPGPVPYSLPPLSDFSRYSSRSEPNSSSLFLRFRGFPGLFSFCFLGPRFLFFTPNAEGNSRISSLSLERKSLAGGPVGGAWATAFLPPLSPNLAINLSHLYLFFSQIPLPPPQRTSIIGLPHMRTECRRWVCIFRPFAKKLPEFSAPPTIISPPPSPPPKESHLYIMLYYFSRLARRGREKK</sequence>
<reference evidence="1" key="2">
    <citation type="submission" date="2025-09" db="UniProtKB">
        <authorList>
            <consortium name="Ensembl"/>
        </authorList>
    </citation>
    <scope>IDENTIFICATION</scope>
</reference>
<evidence type="ECO:0000313" key="2">
    <source>
        <dbReference type="Proteomes" id="UP000694386"/>
    </source>
</evidence>
<dbReference type="Proteomes" id="UP000694386">
    <property type="component" value="Unplaced"/>
</dbReference>
<name>A0A8C2N2E6_CRIGR</name>
<evidence type="ECO:0000313" key="1">
    <source>
        <dbReference type="Ensembl" id="ENSCGRP00001026680.1"/>
    </source>
</evidence>